<dbReference type="EMBL" id="PPEG02000006">
    <property type="protein sequence ID" value="PWN60442.1"/>
    <property type="molecule type" value="Genomic_DNA"/>
</dbReference>
<sequence length="431" mass="51317">MHKMKLLIPQNIKQKVCELSKLEHPFKFKVDMALYLLNLIIFSYFGKDFQDGDYLSLSSRILEKNAGKGYNKHLDLFVKKEIIDKLFYSTHETKGHCNLFKLNEKWHDFETPEIHIVTSTKIKKTLKARVFSSAKQKYHHLWKWYNDKKFTFDATGARQELQNTEFSKSRLWMENTIFNLEQGYKWFVCHSKDKRLHTNLTNMNRELRKYLKYDGHSLQNIDINNSQIFFLLVLLHKIKNRKLQDTETESSIILELSSVSLCNKEFQSFHDLVVSGTFYKVLGERLMKEKGLRDYYIKMEYDYKSKKVNYVRFDNPKDLMKPIAFEILFSKNNHYTPEKKWFREQFPTIYKVIETIKSKNHNTLALLLQNLEAEAILDITVTKIKEFNKNIPIYTIHDSILTIPEHTNEVKRIMIESIFDFTGLKPSVSIE</sequence>
<accession>A0A316WG71</accession>
<dbReference type="AlphaFoldDB" id="A0A316WG71"/>
<gene>
    <name evidence="1" type="ORF">C1634_015985</name>
</gene>
<name>A0A316WG71_9FLAO</name>
<protein>
    <recommendedName>
        <fullName evidence="3">DNA-directed RNA polymerase</fullName>
    </recommendedName>
</protein>
<organism evidence="1 2">
    <name type="scientific">Chryseobacterium viscerum</name>
    <dbReference type="NCBI Taxonomy" id="1037377"/>
    <lineage>
        <taxon>Bacteria</taxon>
        <taxon>Pseudomonadati</taxon>
        <taxon>Bacteroidota</taxon>
        <taxon>Flavobacteriia</taxon>
        <taxon>Flavobacteriales</taxon>
        <taxon>Weeksellaceae</taxon>
        <taxon>Chryseobacterium group</taxon>
        <taxon>Chryseobacterium</taxon>
    </lineage>
</organism>
<evidence type="ECO:0008006" key="3">
    <source>
        <dbReference type="Google" id="ProtNLM"/>
    </source>
</evidence>
<proteinExistence type="predicted"/>
<reference evidence="1 2" key="1">
    <citation type="submission" date="2018-04" db="EMBL/GenBank/DDBJ databases">
        <title>Chryseobacterium oncorhynchi 701B-08T from rainbow trout, and Chryseobacterium viscerum 687B-08T from diseased fish.</title>
        <authorList>
            <person name="Jeong J.-J."/>
            <person name="Lee Y.J."/>
            <person name="Pathiraja D."/>
            <person name="Park B."/>
            <person name="Choi I.-G."/>
            <person name="Kim K.D."/>
        </authorList>
    </citation>
    <scope>NUCLEOTIDE SEQUENCE [LARGE SCALE GENOMIC DNA]</scope>
    <source>
        <strain evidence="1 2">687B-08</strain>
    </source>
</reference>
<dbReference type="Proteomes" id="UP000236413">
    <property type="component" value="Unassembled WGS sequence"/>
</dbReference>
<evidence type="ECO:0000313" key="1">
    <source>
        <dbReference type="EMBL" id="PWN60442.1"/>
    </source>
</evidence>
<evidence type="ECO:0000313" key="2">
    <source>
        <dbReference type="Proteomes" id="UP000236413"/>
    </source>
</evidence>
<comment type="caution">
    <text evidence="1">The sequence shown here is derived from an EMBL/GenBank/DDBJ whole genome shotgun (WGS) entry which is preliminary data.</text>
</comment>